<dbReference type="RefSeq" id="XP_044725728.1">
    <property type="nucleotide sequence ID" value="XM_044859328.1"/>
</dbReference>
<accession>A0A9P8N7F4</accession>
<protein>
    <submittedName>
        <fullName evidence="2">Aegerolysin domain-containing protein</fullName>
    </submittedName>
</protein>
<dbReference type="InterPro" id="IPR009413">
    <property type="entry name" value="Aegerolysin-typ"/>
</dbReference>
<dbReference type="Proteomes" id="UP000824596">
    <property type="component" value="Unassembled WGS sequence"/>
</dbReference>
<proteinExistence type="inferred from homology"/>
<evidence type="ECO:0000256" key="1">
    <source>
        <dbReference type="ARBA" id="ARBA00010795"/>
    </source>
</evidence>
<comment type="similarity">
    <text evidence="1">Belongs to the aegerolysin family.</text>
</comment>
<name>A0A9P8N7F4_9HYPO</name>
<keyword evidence="3" id="KW-1185">Reference proteome</keyword>
<dbReference type="AlphaFoldDB" id="A0A9P8N7F4"/>
<dbReference type="GO" id="GO:0019836">
    <property type="term" value="P:symbiont-mediated hemolysis of host erythrocyte"/>
    <property type="evidence" value="ECO:0007669"/>
    <property type="project" value="InterPro"/>
</dbReference>
<dbReference type="Gene3D" id="2.60.270.50">
    <property type="match status" value="1"/>
</dbReference>
<comment type="caution">
    <text evidence="2">The sequence shown here is derived from an EMBL/GenBank/DDBJ whole genome shotgun (WGS) entry which is preliminary data.</text>
</comment>
<dbReference type="GeneID" id="68349986"/>
<dbReference type="EMBL" id="JAIZPD010000001">
    <property type="protein sequence ID" value="KAH0968215.1"/>
    <property type="molecule type" value="Genomic_DNA"/>
</dbReference>
<dbReference type="Pfam" id="PF06355">
    <property type="entry name" value="Aegerolysin"/>
    <property type="match status" value="1"/>
</dbReference>
<sequence>MAYAQWIIVAIINVLNTEIRVQNSSLNWGKFYRGDNMDADMSSAEVNQIGIPFGSESYVHSCGRSDSASGTEGGFDLYDGETKICRIYWSCPWGSKSNEFSIQQYDQYTSPYLVKTGPMSLQSGAIGTVTVTIKLKN</sequence>
<gene>
    <name evidence="2" type="ORF">HRG_00857</name>
</gene>
<dbReference type="PIRSF" id="PIRSF007951">
    <property type="entry name" value="Hemolysin, aegerolysin type"/>
    <property type="match status" value="1"/>
</dbReference>
<evidence type="ECO:0000313" key="2">
    <source>
        <dbReference type="EMBL" id="KAH0968215.1"/>
    </source>
</evidence>
<organism evidence="2 3">
    <name type="scientific">Hirsutella rhossiliensis</name>
    <dbReference type="NCBI Taxonomy" id="111463"/>
    <lineage>
        <taxon>Eukaryota</taxon>
        <taxon>Fungi</taxon>
        <taxon>Dikarya</taxon>
        <taxon>Ascomycota</taxon>
        <taxon>Pezizomycotina</taxon>
        <taxon>Sordariomycetes</taxon>
        <taxon>Hypocreomycetidae</taxon>
        <taxon>Hypocreales</taxon>
        <taxon>Ophiocordycipitaceae</taxon>
        <taxon>Hirsutella</taxon>
    </lineage>
</organism>
<dbReference type="OrthoDB" id="2727348at2759"/>
<reference evidence="2" key="1">
    <citation type="submission" date="2021-09" db="EMBL/GenBank/DDBJ databases">
        <title>A high-quality genome of the endoparasitic fungus Hirsutella rhossiliensis with a comparison of Hirsutella genomes reveals transposable elements contributing to genome size variation.</title>
        <authorList>
            <person name="Lin R."/>
            <person name="Jiao Y."/>
            <person name="Sun X."/>
            <person name="Ling J."/>
            <person name="Xie B."/>
            <person name="Cheng X."/>
        </authorList>
    </citation>
    <scope>NUCLEOTIDE SEQUENCE</scope>
    <source>
        <strain evidence="2">HR02</strain>
    </source>
</reference>
<evidence type="ECO:0000313" key="3">
    <source>
        <dbReference type="Proteomes" id="UP000824596"/>
    </source>
</evidence>